<accession>A0A3M7SEQ5</accession>
<evidence type="ECO:0000313" key="1">
    <source>
        <dbReference type="EMBL" id="RNA34293.1"/>
    </source>
</evidence>
<dbReference type="Proteomes" id="UP000276133">
    <property type="component" value="Unassembled WGS sequence"/>
</dbReference>
<sequence>MELFSKAQNQILSMKRGPTLMMLYDYVKSASKNKINAINTKRHSFPLTILNPLELCDRSQNLINGLEFNRLVSCLASDRLTHLEFGLNQFQMISSQVKIWNSV</sequence>
<proteinExistence type="predicted"/>
<name>A0A3M7SEQ5_BRAPC</name>
<comment type="caution">
    <text evidence="1">The sequence shown here is derived from an EMBL/GenBank/DDBJ whole genome shotgun (WGS) entry which is preliminary data.</text>
</comment>
<reference evidence="1 2" key="1">
    <citation type="journal article" date="2018" name="Sci. Rep.">
        <title>Genomic signatures of local adaptation to the degree of environmental predictability in rotifers.</title>
        <authorList>
            <person name="Franch-Gras L."/>
            <person name="Hahn C."/>
            <person name="Garcia-Roger E.M."/>
            <person name="Carmona M.J."/>
            <person name="Serra M."/>
            <person name="Gomez A."/>
        </authorList>
    </citation>
    <scope>NUCLEOTIDE SEQUENCE [LARGE SCALE GENOMIC DNA]</scope>
    <source>
        <strain evidence="1">HYR1</strain>
    </source>
</reference>
<dbReference type="EMBL" id="REGN01001501">
    <property type="protein sequence ID" value="RNA34293.1"/>
    <property type="molecule type" value="Genomic_DNA"/>
</dbReference>
<dbReference type="AlphaFoldDB" id="A0A3M7SEQ5"/>
<keyword evidence="2" id="KW-1185">Reference proteome</keyword>
<gene>
    <name evidence="1" type="ORF">BpHYR1_054547</name>
</gene>
<evidence type="ECO:0000313" key="2">
    <source>
        <dbReference type="Proteomes" id="UP000276133"/>
    </source>
</evidence>
<protein>
    <submittedName>
        <fullName evidence="1">Uncharacterized protein</fullName>
    </submittedName>
</protein>
<organism evidence="1 2">
    <name type="scientific">Brachionus plicatilis</name>
    <name type="common">Marine rotifer</name>
    <name type="synonym">Brachionus muelleri</name>
    <dbReference type="NCBI Taxonomy" id="10195"/>
    <lineage>
        <taxon>Eukaryota</taxon>
        <taxon>Metazoa</taxon>
        <taxon>Spiralia</taxon>
        <taxon>Gnathifera</taxon>
        <taxon>Rotifera</taxon>
        <taxon>Eurotatoria</taxon>
        <taxon>Monogononta</taxon>
        <taxon>Pseudotrocha</taxon>
        <taxon>Ploima</taxon>
        <taxon>Brachionidae</taxon>
        <taxon>Brachionus</taxon>
    </lineage>
</organism>